<protein>
    <recommendedName>
        <fullName evidence="8">Phosphoribosylformylglycinamidine synthase subunit PurL</fullName>
        <shortName evidence="8">FGAM synthase</shortName>
        <ecNumber evidence="8">6.3.5.3</ecNumber>
    </recommendedName>
    <alternativeName>
        <fullName evidence="8">Formylglycinamide ribonucleotide amidotransferase subunit II</fullName>
        <shortName evidence="8">FGAR amidotransferase II</shortName>
        <shortName evidence="8">FGAR-AT II</shortName>
    </alternativeName>
    <alternativeName>
        <fullName evidence="8">Glutamine amidotransferase PurL</fullName>
    </alternativeName>
    <alternativeName>
        <fullName evidence="8">Phosphoribosylformylglycinamidine synthase subunit II</fullName>
    </alternativeName>
</protein>
<comment type="caution">
    <text evidence="8">Lacks conserved residue(s) required for the propagation of feature annotation.</text>
</comment>
<feature type="binding site" evidence="8">
    <location>
        <position position="293"/>
    </location>
    <ligand>
        <name>Mg(2+)</name>
        <dbReference type="ChEBI" id="CHEBI:18420"/>
        <label>2</label>
    </ligand>
</feature>
<dbReference type="Gene3D" id="3.30.1330.10">
    <property type="entry name" value="PurM-like, N-terminal domain"/>
    <property type="match status" value="2"/>
</dbReference>
<dbReference type="Pfam" id="PF00586">
    <property type="entry name" value="AIRS"/>
    <property type="match status" value="2"/>
</dbReference>
<dbReference type="OrthoDB" id="9804441at2"/>
<evidence type="ECO:0000313" key="14">
    <source>
        <dbReference type="Proteomes" id="UP000072763"/>
    </source>
</evidence>
<feature type="binding site" evidence="8">
    <location>
        <position position="562"/>
    </location>
    <ligand>
        <name>ATP</name>
        <dbReference type="ChEBI" id="CHEBI:30616"/>
    </ligand>
</feature>
<feature type="binding site" evidence="8">
    <location>
        <position position="71"/>
    </location>
    <ligand>
        <name>ATP</name>
        <dbReference type="ChEBI" id="CHEBI:30616"/>
    </ligand>
</feature>
<dbReference type="CDD" id="cd02203">
    <property type="entry name" value="PurL_repeat1"/>
    <property type="match status" value="1"/>
</dbReference>
<feature type="active site" description="Proton acceptor" evidence="8">
    <location>
        <position position="119"/>
    </location>
</feature>
<feature type="binding site" evidence="8">
    <location>
        <position position="265"/>
    </location>
    <ligand>
        <name>substrate</name>
    </ligand>
</feature>
<dbReference type="GO" id="GO:0004642">
    <property type="term" value="F:phosphoribosylformylglycinamidine synthase activity"/>
    <property type="evidence" value="ECO:0007669"/>
    <property type="project" value="UniProtKB-UniRule"/>
</dbReference>
<evidence type="ECO:0000256" key="8">
    <source>
        <dbReference type="HAMAP-Rule" id="MF_00420"/>
    </source>
</evidence>
<dbReference type="CDD" id="cd02204">
    <property type="entry name" value="PurL_repeat2"/>
    <property type="match status" value="1"/>
</dbReference>
<evidence type="ECO:0000256" key="5">
    <source>
        <dbReference type="ARBA" id="ARBA00022755"/>
    </source>
</evidence>
<dbReference type="AlphaFoldDB" id="A0A147DMR1"/>
<feature type="region of interest" description="Disordered" evidence="9">
    <location>
        <begin position="1"/>
        <end position="30"/>
    </location>
</feature>
<feature type="domain" description="PurM-like C-terminal" evidence="11">
    <location>
        <begin position="602"/>
        <end position="742"/>
    </location>
</feature>
<dbReference type="PANTHER" id="PTHR43555:SF1">
    <property type="entry name" value="PHOSPHORIBOSYLFORMYLGLYCINAMIDINE SYNTHASE SUBUNIT PURL"/>
    <property type="match status" value="1"/>
</dbReference>
<dbReference type="PATRIC" id="fig|465820.4.peg.3182"/>
<feature type="binding site" evidence="8">
    <location>
        <position position="140"/>
    </location>
    <ligand>
        <name>substrate</name>
    </ligand>
</feature>
<name>A0A147DMR1_9MICO</name>
<evidence type="ECO:0000256" key="1">
    <source>
        <dbReference type="ARBA" id="ARBA00022490"/>
    </source>
</evidence>
<feature type="domain" description="Phosphoribosylformylglycinamidine synthase linker" evidence="12">
    <location>
        <begin position="28"/>
        <end position="72"/>
    </location>
</feature>
<accession>A0A147DMR1</accession>
<evidence type="ECO:0000256" key="2">
    <source>
        <dbReference type="ARBA" id="ARBA00022598"/>
    </source>
</evidence>
<proteinExistence type="inferred from homology"/>
<sequence length="800" mass="84808">MTGNDTTVTNNVRPKPDTVQDAAATPDKEQPYEALGLKADEYAKIREILGRRPTSGELAMYSVMWSEHCSYKSSKNYLRQFGKKVTPEMTKNLMVGMGENAGVVDVGNGWAVTFKVESHNHPSYVEPYQGAATGVGGIVRDIISMGARPVAVMDQLRFGAIDHEDTARVVHGVVGGISFYGNCLGLPNIGGETYFDPVYQGNPLVNALAVGVLRHEDLHLANASGAGNKVVLFGARTGGDGIGGASILASDTFTEGGPTKRPAVQVGDPFAEKVLIECCLELFQKELVEGIQDLGAAGISCATSELASNGDGGMHISLDDVLLRDPTLTAEEILMSESQERMMAVVRPEKLDEFLAVVGKWEVETSVLGEVTGTGRLVIDWQGQEIVNVDPRTVAVDGPVYDRPVAYPSWIDALQADTAASLERPADGPALKAQFLQLLGSPNLASKNWVTNQYDTYVLGNTALSFPDDGGMIRVDEETGLGVTVATDANGRYCQLDPKQGARLALAEAYRNVAVTGAVPAAVTDCLNFGSPENPEVMWQFSEAVEGLADGCMELGIPVTGGNVSFYNQTGTTPIHPTPVVGVLGIIDDVALRVPSGWQDDGHNVYLLGTTSLELDGSAWAGTVHGHLGGRPPAVDLAQEKALAELLQAASGEQLLTSAHDLADGGLGQSLAESVLRFGIGVRVVLDELEERDGVDTATALFSESTGRVIVTVRREDDVRFRGLCEGRGFPVLRIGVTDASSGALEVQGAFEASIDELRGTHDATLPARFGDVIVEDVTEGYVGRGPLDDHGSFSPRTDS</sequence>
<feature type="binding site" evidence="8">
    <location>
        <begin position="337"/>
        <end position="339"/>
    </location>
    <ligand>
        <name>substrate</name>
    </ligand>
</feature>
<feature type="binding site" evidence="8">
    <location>
        <position position="525"/>
    </location>
    <ligand>
        <name>ATP</name>
        <dbReference type="ChEBI" id="CHEBI:30616"/>
    </ligand>
</feature>
<dbReference type="PANTHER" id="PTHR43555">
    <property type="entry name" value="PHOSPHORIBOSYLFORMYLGLYCINAMIDINE SYNTHASE SUBUNIT PURL"/>
    <property type="match status" value="1"/>
</dbReference>
<dbReference type="Proteomes" id="UP000072763">
    <property type="component" value="Unassembled WGS sequence"/>
</dbReference>
<dbReference type="InterPro" id="IPR010074">
    <property type="entry name" value="PRibForGlyAmidine_synth_PurL"/>
</dbReference>
<evidence type="ECO:0000259" key="11">
    <source>
        <dbReference type="Pfam" id="PF02769"/>
    </source>
</evidence>
<comment type="similarity">
    <text evidence="8">Belongs to the FGAMS family.</text>
</comment>
<feature type="domain" description="PurM-like C-terminal" evidence="11">
    <location>
        <begin position="226"/>
        <end position="381"/>
    </location>
</feature>
<dbReference type="EC" id="6.3.5.3" evidence="8"/>
<keyword evidence="3 8" id="KW-0479">Metal-binding</keyword>
<evidence type="ECO:0000256" key="9">
    <source>
        <dbReference type="SAM" id="MobiDB-lite"/>
    </source>
</evidence>
<evidence type="ECO:0000256" key="7">
    <source>
        <dbReference type="ARBA" id="ARBA00022842"/>
    </source>
</evidence>
<dbReference type="GO" id="GO:0000287">
    <property type="term" value="F:magnesium ion binding"/>
    <property type="evidence" value="ECO:0007669"/>
    <property type="project" value="UniProtKB-UniRule"/>
</dbReference>
<dbReference type="GO" id="GO:0006189">
    <property type="term" value="P:'de novo' IMP biosynthetic process"/>
    <property type="evidence" value="ECO:0007669"/>
    <property type="project" value="UniProtKB-UniRule"/>
</dbReference>
<keyword evidence="5 8" id="KW-0658">Purine biosynthesis</keyword>
<feature type="binding site" evidence="8">
    <location>
        <position position="117"/>
    </location>
    <ligand>
        <name>Mg(2+)</name>
        <dbReference type="ChEBI" id="CHEBI:18420"/>
        <label>1</label>
    </ligand>
</feature>
<evidence type="ECO:0000256" key="6">
    <source>
        <dbReference type="ARBA" id="ARBA00022840"/>
    </source>
</evidence>
<dbReference type="InterPro" id="IPR041609">
    <property type="entry name" value="PurL_linker"/>
</dbReference>
<keyword evidence="4 8" id="KW-0547">Nucleotide-binding</keyword>
<dbReference type="NCBIfam" id="TIGR01736">
    <property type="entry name" value="FGAM_synth_II"/>
    <property type="match status" value="1"/>
</dbReference>
<dbReference type="InterPro" id="IPR036921">
    <property type="entry name" value="PurM-like_N_sf"/>
</dbReference>
<gene>
    <name evidence="8" type="primary">purL</name>
    <name evidence="13" type="ORF">NS359_14070</name>
</gene>
<comment type="function">
    <text evidence="8">Part of the phosphoribosylformylglycinamidine synthase complex involved in the purines biosynthetic pathway. Catalyzes the ATP-dependent conversion of formylglycinamide ribonucleotide (FGAR) and glutamine to yield formylglycinamidine ribonucleotide (FGAM) and glutamate. The FGAM synthase complex is composed of three subunits. PurQ produces an ammonia molecule by converting glutamine to glutamate. PurL transfers the ammonia molecule to FGAR to form FGAM in an ATP-dependent manner. PurS interacts with PurQ and PurL and is thought to assist in the transfer of the ammonia molecule from PurQ to PurL.</text>
</comment>
<dbReference type="EMBL" id="LDRC01000083">
    <property type="protein sequence ID" value="KTR49784.1"/>
    <property type="molecule type" value="Genomic_DNA"/>
</dbReference>
<dbReference type="UniPathway" id="UPA00074">
    <property type="reaction ID" value="UER00128"/>
</dbReference>
<dbReference type="InterPro" id="IPR010918">
    <property type="entry name" value="PurM-like_C_dom"/>
</dbReference>
<evidence type="ECO:0000259" key="12">
    <source>
        <dbReference type="Pfam" id="PF18072"/>
    </source>
</evidence>
<keyword evidence="6 8" id="KW-0067">ATP-binding</keyword>
<organism evidence="13 14">
    <name type="scientific">Curtobacterium oceanosedimentum</name>
    <dbReference type="NCBI Taxonomy" id="465820"/>
    <lineage>
        <taxon>Bacteria</taxon>
        <taxon>Bacillati</taxon>
        <taxon>Actinomycetota</taxon>
        <taxon>Actinomycetes</taxon>
        <taxon>Micrococcales</taxon>
        <taxon>Microbacteriaceae</taxon>
        <taxon>Curtobacterium</taxon>
    </lineage>
</organism>
<feature type="binding site" evidence="8">
    <location>
        <position position="565"/>
    </location>
    <ligand>
        <name>substrate</name>
    </ligand>
</feature>
<dbReference type="NCBIfam" id="NF002290">
    <property type="entry name" value="PRK01213.1"/>
    <property type="match status" value="1"/>
</dbReference>
<dbReference type="PIRSF" id="PIRSF001587">
    <property type="entry name" value="FGAM_synthase_II"/>
    <property type="match status" value="1"/>
</dbReference>
<comment type="subcellular location">
    <subcellularLocation>
        <location evidence="8">Cytoplasm</location>
    </subcellularLocation>
</comment>
<dbReference type="GO" id="GO:0005737">
    <property type="term" value="C:cytoplasm"/>
    <property type="evidence" value="ECO:0007669"/>
    <property type="project" value="UniProtKB-SubCell"/>
</dbReference>
<dbReference type="SUPFAM" id="SSF56042">
    <property type="entry name" value="PurM C-terminal domain-like"/>
    <property type="match status" value="2"/>
</dbReference>
<keyword evidence="2 8" id="KW-0436">Ligase</keyword>
<reference evidence="13 14" key="1">
    <citation type="journal article" date="2016" name="Front. Microbiol.">
        <title>Genomic Resource of Rice Seed Associated Bacteria.</title>
        <authorList>
            <person name="Midha S."/>
            <person name="Bansal K."/>
            <person name="Sharma S."/>
            <person name="Kumar N."/>
            <person name="Patil P.P."/>
            <person name="Chaudhry V."/>
            <person name="Patil P.B."/>
        </authorList>
    </citation>
    <scope>NUCLEOTIDE SEQUENCE [LARGE SCALE GENOMIC DNA]</scope>
    <source>
        <strain evidence="13 14">NS359</strain>
    </source>
</reference>
<evidence type="ECO:0000256" key="3">
    <source>
        <dbReference type="ARBA" id="ARBA00022723"/>
    </source>
</evidence>
<feature type="active site" evidence="8">
    <location>
        <position position="68"/>
    </location>
</feature>
<keyword evidence="1 8" id="KW-0963">Cytoplasm</keyword>
<dbReference type="InterPro" id="IPR016188">
    <property type="entry name" value="PurM-like_N"/>
</dbReference>
<feature type="domain" description="PurM-like N-terminal" evidence="10">
    <location>
        <begin position="98"/>
        <end position="212"/>
    </location>
</feature>
<comment type="catalytic activity">
    <reaction evidence="8">
        <text>N(2)-formyl-N(1)-(5-phospho-beta-D-ribosyl)glycinamide + L-glutamine + ATP + H2O = 2-formamido-N(1)-(5-O-phospho-beta-D-ribosyl)acetamidine + L-glutamate + ADP + phosphate + H(+)</text>
        <dbReference type="Rhea" id="RHEA:17129"/>
        <dbReference type="ChEBI" id="CHEBI:15377"/>
        <dbReference type="ChEBI" id="CHEBI:15378"/>
        <dbReference type="ChEBI" id="CHEBI:29985"/>
        <dbReference type="ChEBI" id="CHEBI:30616"/>
        <dbReference type="ChEBI" id="CHEBI:43474"/>
        <dbReference type="ChEBI" id="CHEBI:58359"/>
        <dbReference type="ChEBI" id="CHEBI:147286"/>
        <dbReference type="ChEBI" id="CHEBI:147287"/>
        <dbReference type="ChEBI" id="CHEBI:456216"/>
        <dbReference type="EC" id="6.3.5.3"/>
    </reaction>
</comment>
<feature type="binding site" evidence="8">
    <location>
        <position position="563"/>
    </location>
    <ligand>
        <name>Mg(2+)</name>
        <dbReference type="ChEBI" id="CHEBI:18420"/>
        <label>1</label>
    </ligand>
</feature>
<evidence type="ECO:0000256" key="4">
    <source>
        <dbReference type="ARBA" id="ARBA00022741"/>
    </source>
</evidence>
<feature type="domain" description="PurM-like N-terminal" evidence="10">
    <location>
        <begin position="468"/>
        <end position="587"/>
    </location>
</feature>
<dbReference type="Pfam" id="PF02769">
    <property type="entry name" value="AIRS_C"/>
    <property type="match status" value="2"/>
</dbReference>
<keyword evidence="7 8" id="KW-0460">Magnesium</keyword>
<dbReference type="FunFam" id="3.30.1330.10:FF:000004">
    <property type="entry name" value="Phosphoribosylformylglycinamidine synthase subunit PurL"/>
    <property type="match status" value="1"/>
</dbReference>
<dbReference type="Pfam" id="PF18072">
    <property type="entry name" value="FGAR-AT_linker"/>
    <property type="match status" value="1"/>
</dbReference>
<feature type="binding site" evidence="8">
    <location>
        <position position="115"/>
    </location>
    <ligand>
        <name>ATP</name>
        <dbReference type="ChEBI" id="CHEBI:30616"/>
    </ligand>
</feature>
<dbReference type="GO" id="GO:0005524">
    <property type="term" value="F:ATP binding"/>
    <property type="evidence" value="ECO:0007669"/>
    <property type="project" value="UniProtKB-UniRule"/>
</dbReference>
<dbReference type="InterPro" id="IPR036676">
    <property type="entry name" value="PurM-like_C_sf"/>
</dbReference>
<feature type="compositionally biased region" description="Polar residues" evidence="9">
    <location>
        <begin position="1"/>
        <end position="12"/>
    </location>
</feature>
<feature type="binding site" evidence="8">
    <location>
        <position position="141"/>
    </location>
    <ligand>
        <name>Mg(2+)</name>
        <dbReference type="ChEBI" id="CHEBI:18420"/>
        <label>2</label>
    </ligand>
</feature>
<comment type="pathway">
    <text evidence="8">Purine metabolism; IMP biosynthesis via de novo pathway; 5-amino-1-(5-phospho-D-ribosyl)imidazole from N(2)-formyl-N(1)-(5-phospho-D-ribosyl)glycinamide: step 1/2.</text>
</comment>
<evidence type="ECO:0000259" key="10">
    <source>
        <dbReference type="Pfam" id="PF00586"/>
    </source>
</evidence>
<dbReference type="SUPFAM" id="SSF55326">
    <property type="entry name" value="PurM N-terminal domain-like"/>
    <property type="match status" value="2"/>
</dbReference>
<feature type="binding site" evidence="8">
    <location>
        <begin position="118"/>
        <end position="121"/>
    </location>
    <ligand>
        <name>substrate</name>
    </ligand>
</feature>
<dbReference type="HAMAP" id="MF_00420">
    <property type="entry name" value="PurL_2"/>
    <property type="match status" value="1"/>
</dbReference>
<comment type="caution">
    <text evidence="13">The sequence shown here is derived from an EMBL/GenBank/DDBJ whole genome shotgun (WGS) entry which is preliminary data.</text>
</comment>
<evidence type="ECO:0000313" key="13">
    <source>
        <dbReference type="EMBL" id="KTR49784.1"/>
    </source>
</evidence>
<comment type="subunit">
    <text evidence="8">Monomer. Part of the FGAM synthase complex composed of 1 PurL, 1 PurQ and 2 PurS subunits.</text>
</comment>
<dbReference type="STRING" id="465820.NS263_15830"/>
<dbReference type="Gene3D" id="3.90.650.10">
    <property type="entry name" value="PurM-like C-terminal domain"/>
    <property type="match status" value="2"/>
</dbReference>